<accession>A0A7X0KNN2</accession>
<keyword evidence="2" id="KW-1185">Reference proteome</keyword>
<dbReference type="EMBL" id="JACHOU010000022">
    <property type="protein sequence ID" value="MBB6357299.1"/>
    <property type="molecule type" value="Genomic_DNA"/>
</dbReference>
<sequence>MFINLTLYEEAATAIFINVIHIISFTRKAGVNFTEVHCSSMGGESTTIYLVTETVEEIVELVQVEDA</sequence>
<protein>
    <submittedName>
        <fullName evidence="1">Uncharacterized protein</fullName>
    </submittedName>
</protein>
<dbReference type="RefSeq" id="WP_184702032.1">
    <property type="nucleotide sequence ID" value="NZ_BAABEG010000004.1"/>
</dbReference>
<dbReference type="Proteomes" id="UP000536262">
    <property type="component" value="Unassembled WGS sequence"/>
</dbReference>
<evidence type="ECO:0000313" key="1">
    <source>
        <dbReference type="EMBL" id="MBB6357299.1"/>
    </source>
</evidence>
<dbReference type="AlphaFoldDB" id="A0A7X0KNN2"/>
<evidence type="ECO:0000313" key="2">
    <source>
        <dbReference type="Proteomes" id="UP000536262"/>
    </source>
</evidence>
<proteinExistence type="predicted"/>
<comment type="caution">
    <text evidence="1">The sequence shown here is derived from an EMBL/GenBank/DDBJ whole genome shotgun (WGS) entry which is preliminary data.</text>
</comment>
<organism evidence="1 2">
    <name type="scientific">Aminobacter aganoensis</name>
    <dbReference type="NCBI Taxonomy" id="83264"/>
    <lineage>
        <taxon>Bacteria</taxon>
        <taxon>Pseudomonadati</taxon>
        <taxon>Pseudomonadota</taxon>
        <taxon>Alphaproteobacteria</taxon>
        <taxon>Hyphomicrobiales</taxon>
        <taxon>Phyllobacteriaceae</taxon>
        <taxon>Aminobacter</taxon>
    </lineage>
</organism>
<gene>
    <name evidence="1" type="ORF">GGR00_005120</name>
</gene>
<name>A0A7X0KNN2_9HYPH</name>
<reference evidence="1 2" key="1">
    <citation type="submission" date="2020-08" db="EMBL/GenBank/DDBJ databases">
        <title>Genomic Encyclopedia of Type Strains, Phase IV (KMG-IV): sequencing the most valuable type-strain genomes for metagenomic binning, comparative biology and taxonomic classification.</title>
        <authorList>
            <person name="Goeker M."/>
        </authorList>
    </citation>
    <scope>NUCLEOTIDE SEQUENCE [LARGE SCALE GENOMIC DNA]</scope>
    <source>
        <strain evidence="1 2">DSM 7051</strain>
    </source>
</reference>